<sequence length="181" mass="20619">MYGIYKHRIERDVLPKHLINMYFPLDQPLDIGVLPQSLQHLYLHSYKHIISIGVLPSSLKCITIYGPTPTNTDIGITLPKSISSLIIGGIQKDSVNQRKLALNLNILEINFNDDYGHPQTITTFQLTNSQDSLSFIKEFYPEYYSTHNLSKISDYIVDSQSNQIKGEYIIALLLHNSNNIL</sequence>
<dbReference type="RefSeq" id="XP_020426805.1">
    <property type="nucleotide sequence ID" value="XM_020582389.1"/>
</dbReference>
<name>D3BVB4_HETP5</name>
<dbReference type="Pfam" id="PF05725">
    <property type="entry name" value="FNIP"/>
    <property type="match status" value="1"/>
</dbReference>
<protein>
    <submittedName>
        <fullName evidence="1">Uncharacterized protein</fullName>
    </submittedName>
</protein>
<dbReference type="AlphaFoldDB" id="D3BVB4"/>
<dbReference type="InterPro" id="IPR008615">
    <property type="entry name" value="FNIP"/>
</dbReference>
<evidence type="ECO:0000313" key="2">
    <source>
        <dbReference type="Proteomes" id="UP000001396"/>
    </source>
</evidence>
<dbReference type="EMBL" id="ADBJ01000062">
    <property type="protein sequence ID" value="EFA74671.1"/>
    <property type="molecule type" value="Genomic_DNA"/>
</dbReference>
<gene>
    <name evidence="1" type="ORF">PPL_11640</name>
</gene>
<dbReference type="GeneID" id="31367108"/>
<keyword evidence="2" id="KW-1185">Reference proteome</keyword>
<accession>D3BVB4</accession>
<evidence type="ECO:0000313" key="1">
    <source>
        <dbReference type="EMBL" id="EFA74671.1"/>
    </source>
</evidence>
<proteinExistence type="predicted"/>
<comment type="caution">
    <text evidence="1">The sequence shown here is derived from an EMBL/GenBank/DDBJ whole genome shotgun (WGS) entry which is preliminary data.</text>
</comment>
<reference evidence="1 2" key="1">
    <citation type="journal article" date="2011" name="Genome Res.">
        <title>Phylogeny-wide analysis of social amoeba genomes highlights ancient origins for complex intercellular communication.</title>
        <authorList>
            <person name="Heidel A.J."/>
            <person name="Lawal H.M."/>
            <person name="Felder M."/>
            <person name="Schilde C."/>
            <person name="Helps N.R."/>
            <person name="Tunggal B."/>
            <person name="Rivero F."/>
            <person name="John U."/>
            <person name="Schleicher M."/>
            <person name="Eichinger L."/>
            <person name="Platzer M."/>
            <person name="Noegel A.A."/>
            <person name="Schaap P."/>
            <person name="Gloeckner G."/>
        </authorList>
    </citation>
    <scope>NUCLEOTIDE SEQUENCE [LARGE SCALE GENOMIC DNA]</scope>
    <source>
        <strain evidence="2">ATCC 26659 / Pp 5 / PN500</strain>
    </source>
</reference>
<organism evidence="1 2">
    <name type="scientific">Heterostelium pallidum (strain ATCC 26659 / Pp 5 / PN500)</name>
    <name type="common">Cellular slime mold</name>
    <name type="synonym">Polysphondylium pallidum</name>
    <dbReference type="NCBI Taxonomy" id="670386"/>
    <lineage>
        <taxon>Eukaryota</taxon>
        <taxon>Amoebozoa</taxon>
        <taxon>Evosea</taxon>
        <taxon>Eumycetozoa</taxon>
        <taxon>Dictyostelia</taxon>
        <taxon>Acytosteliales</taxon>
        <taxon>Acytosteliaceae</taxon>
        <taxon>Heterostelium</taxon>
    </lineage>
</organism>
<dbReference type="Proteomes" id="UP000001396">
    <property type="component" value="Unassembled WGS sequence"/>
</dbReference>
<dbReference type="InParanoid" id="D3BVB4"/>